<dbReference type="PANTHER" id="PTHR43776:SF7">
    <property type="entry name" value="D,D-DIPEPTIDE TRANSPORT ATP-BINDING PROTEIN DDPF-RELATED"/>
    <property type="match status" value="1"/>
</dbReference>
<protein>
    <submittedName>
        <fullName evidence="7">ABC transporter ATP-binding protein</fullName>
    </submittedName>
</protein>
<dbReference type="Pfam" id="PF08352">
    <property type="entry name" value="oligo_HPY"/>
    <property type="match status" value="1"/>
</dbReference>
<evidence type="ECO:0000256" key="5">
    <source>
        <dbReference type="ARBA" id="ARBA00022840"/>
    </source>
</evidence>
<evidence type="ECO:0000256" key="4">
    <source>
        <dbReference type="ARBA" id="ARBA00022741"/>
    </source>
</evidence>
<dbReference type="SUPFAM" id="SSF52540">
    <property type="entry name" value="P-loop containing nucleoside triphosphate hydrolases"/>
    <property type="match status" value="1"/>
</dbReference>
<dbReference type="InterPro" id="IPR027417">
    <property type="entry name" value="P-loop_NTPase"/>
</dbReference>
<dbReference type="GO" id="GO:0016887">
    <property type="term" value="F:ATP hydrolysis activity"/>
    <property type="evidence" value="ECO:0007669"/>
    <property type="project" value="InterPro"/>
</dbReference>
<dbReference type="GO" id="GO:0015833">
    <property type="term" value="P:peptide transport"/>
    <property type="evidence" value="ECO:0007669"/>
    <property type="project" value="InterPro"/>
</dbReference>
<reference evidence="7" key="1">
    <citation type="submission" date="2021-04" db="EMBL/GenBank/DDBJ databases">
        <title>Pseudaminobacter soli sp. nov., isolated from paddy soil contaminated by heavy metals.</title>
        <authorList>
            <person name="Zhang K."/>
        </authorList>
    </citation>
    <scope>NUCLEOTIDE SEQUENCE</scope>
    <source>
        <strain evidence="7">19-2017</strain>
    </source>
</reference>
<dbReference type="InterPro" id="IPR017871">
    <property type="entry name" value="ABC_transporter-like_CS"/>
</dbReference>
<dbReference type="NCBIfam" id="TIGR01727">
    <property type="entry name" value="oligo_HPY"/>
    <property type="match status" value="1"/>
</dbReference>
<dbReference type="SMART" id="SM00382">
    <property type="entry name" value="AAA"/>
    <property type="match status" value="1"/>
</dbReference>
<keyword evidence="3" id="KW-0813">Transport</keyword>
<keyword evidence="8" id="KW-1185">Reference proteome</keyword>
<dbReference type="PROSITE" id="PS50893">
    <property type="entry name" value="ABC_TRANSPORTER_2"/>
    <property type="match status" value="1"/>
</dbReference>
<dbReference type="PANTHER" id="PTHR43776">
    <property type="entry name" value="TRANSPORT ATP-BINDING PROTEIN"/>
    <property type="match status" value="1"/>
</dbReference>
<dbReference type="InterPro" id="IPR050319">
    <property type="entry name" value="ABC_transp_ATP-bind"/>
</dbReference>
<feature type="domain" description="ABC transporter" evidence="6">
    <location>
        <begin position="1"/>
        <end position="238"/>
    </location>
</feature>
<keyword evidence="4" id="KW-0547">Nucleotide-binding</keyword>
<dbReference type="EMBL" id="JAGWCR010000012">
    <property type="protein sequence ID" value="MBS3651060.1"/>
    <property type="molecule type" value="Genomic_DNA"/>
</dbReference>
<accession>A0A942E5S8</accession>
<dbReference type="Proteomes" id="UP000680348">
    <property type="component" value="Unassembled WGS sequence"/>
</dbReference>
<evidence type="ECO:0000256" key="3">
    <source>
        <dbReference type="ARBA" id="ARBA00022448"/>
    </source>
</evidence>
<dbReference type="FunFam" id="3.40.50.300:FF:000016">
    <property type="entry name" value="Oligopeptide ABC transporter ATP-binding component"/>
    <property type="match status" value="1"/>
</dbReference>
<dbReference type="InterPro" id="IPR013563">
    <property type="entry name" value="Oligopep_ABC_C"/>
</dbReference>
<evidence type="ECO:0000313" key="8">
    <source>
        <dbReference type="Proteomes" id="UP000680348"/>
    </source>
</evidence>
<comment type="subcellular location">
    <subcellularLocation>
        <location evidence="1">Cell inner membrane</location>
        <topology evidence="1">Peripheral membrane protein</topology>
    </subcellularLocation>
</comment>
<comment type="caution">
    <text evidence="7">The sequence shown here is derived from an EMBL/GenBank/DDBJ whole genome shotgun (WGS) entry which is preliminary data.</text>
</comment>
<organism evidence="7 8">
    <name type="scientific">Pseudaminobacter soli</name>
    <name type="common">ex Zhang et al. 2022</name>
    <dbReference type="NCBI Taxonomy" id="2831468"/>
    <lineage>
        <taxon>Bacteria</taxon>
        <taxon>Pseudomonadati</taxon>
        <taxon>Pseudomonadota</taxon>
        <taxon>Alphaproteobacteria</taxon>
        <taxon>Hyphomicrobiales</taxon>
        <taxon>Phyllobacteriaceae</taxon>
        <taxon>Pseudaminobacter</taxon>
    </lineage>
</organism>
<gene>
    <name evidence="7" type="ORF">KEU06_20830</name>
</gene>
<evidence type="ECO:0000313" key="7">
    <source>
        <dbReference type="EMBL" id="MBS3651060.1"/>
    </source>
</evidence>
<dbReference type="Gene3D" id="3.40.50.300">
    <property type="entry name" value="P-loop containing nucleotide triphosphate hydrolases"/>
    <property type="match status" value="1"/>
</dbReference>
<dbReference type="GO" id="GO:0005524">
    <property type="term" value="F:ATP binding"/>
    <property type="evidence" value="ECO:0007669"/>
    <property type="project" value="UniProtKB-KW"/>
</dbReference>
<comment type="similarity">
    <text evidence="2">Belongs to the ABC transporter superfamily.</text>
</comment>
<dbReference type="GO" id="GO:0055085">
    <property type="term" value="P:transmembrane transport"/>
    <property type="evidence" value="ECO:0007669"/>
    <property type="project" value="UniProtKB-ARBA"/>
</dbReference>
<name>A0A942E5S8_9HYPH</name>
<dbReference type="PROSITE" id="PS00211">
    <property type="entry name" value="ABC_TRANSPORTER_1"/>
    <property type="match status" value="1"/>
</dbReference>
<dbReference type="GO" id="GO:0005886">
    <property type="term" value="C:plasma membrane"/>
    <property type="evidence" value="ECO:0007669"/>
    <property type="project" value="UniProtKB-SubCell"/>
</dbReference>
<sequence length="316" mass="33895">MLDRLRGRGRQDIEAVAGVSLRVEQGSTYALVGESGSGKSTLARAIVGLVAVAGGSIRFEGRTIASAGQSDLRAVRRDIAIMFQDPIGSLSPRRSVRSILSEPFKVHGVDADLSQEVARLLTQVGLSPDFADRFPHQLSGGQARRVGVARALALRPKLVIADEPTAGLDVSVQGELLNLMNDLQAKLGVAFLMITHNLHVVRHVADRMGVMYLGRLVEEGATGPIFEQPRHRYTQALLAANSEPDPDADVQRLPIRGEVPSLIARPSGCEFHPRCGFALDICKTKLPELTGADGIRAFRCHNPAGVKTAETVPEPA</sequence>
<evidence type="ECO:0000256" key="2">
    <source>
        <dbReference type="ARBA" id="ARBA00005417"/>
    </source>
</evidence>
<dbReference type="InterPro" id="IPR003439">
    <property type="entry name" value="ABC_transporter-like_ATP-bd"/>
</dbReference>
<proteinExistence type="inferred from homology"/>
<evidence type="ECO:0000259" key="6">
    <source>
        <dbReference type="PROSITE" id="PS50893"/>
    </source>
</evidence>
<evidence type="ECO:0000256" key="1">
    <source>
        <dbReference type="ARBA" id="ARBA00004417"/>
    </source>
</evidence>
<dbReference type="AlphaFoldDB" id="A0A942E5S8"/>
<dbReference type="InterPro" id="IPR003593">
    <property type="entry name" value="AAA+_ATPase"/>
</dbReference>
<dbReference type="Pfam" id="PF00005">
    <property type="entry name" value="ABC_tran"/>
    <property type="match status" value="1"/>
</dbReference>
<dbReference type="CDD" id="cd03257">
    <property type="entry name" value="ABC_NikE_OppD_transporters"/>
    <property type="match status" value="1"/>
</dbReference>
<keyword evidence="5 7" id="KW-0067">ATP-binding</keyword>